<evidence type="ECO:0000313" key="2">
    <source>
        <dbReference type="EMBL" id="TMO71111.1"/>
    </source>
</evidence>
<accession>A0ABY2VTA7</accession>
<keyword evidence="1" id="KW-0812">Transmembrane</keyword>
<organism evidence="2 3">
    <name type="scientific">Pseudoalteromonas aurantia</name>
    <dbReference type="NCBI Taxonomy" id="43654"/>
    <lineage>
        <taxon>Bacteria</taxon>
        <taxon>Pseudomonadati</taxon>
        <taxon>Pseudomonadota</taxon>
        <taxon>Gammaproteobacteria</taxon>
        <taxon>Alteromonadales</taxon>
        <taxon>Pseudoalteromonadaceae</taxon>
        <taxon>Pseudoalteromonas</taxon>
    </lineage>
</organism>
<protein>
    <submittedName>
        <fullName evidence="2">Uncharacterized protein</fullName>
    </submittedName>
</protein>
<gene>
    <name evidence="2" type="ORF">CWC20_18645</name>
</gene>
<evidence type="ECO:0000256" key="1">
    <source>
        <dbReference type="SAM" id="Phobius"/>
    </source>
</evidence>
<keyword evidence="3" id="KW-1185">Reference proteome</keyword>
<keyword evidence="1" id="KW-0472">Membrane</keyword>
<proteinExistence type="predicted"/>
<sequence>MQNVIADEINYMVSFMLNYLILWLFLISTLINFASSISSGSLSDWHLGRKEVTLLSFVMFILRARSRTLP</sequence>
<dbReference type="EMBL" id="PNBW01000117">
    <property type="protein sequence ID" value="TMO71111.1"/>
    <property type="molecule type" value="Genomic_DNA"/>
</dbReference>
<comment type="caution">
    <text evidence="2">The sequence shown here is derived from an EMBL/GenBank/DDBJ whole genome shotgun (WGS) entry which is preliminary data.</text>
</comment>
<keyword evidence="1" id="KW-1133">Transmembrane helix</keyword>
<reference evidence="3" key="1">
    <citation type="submission" date="2019-06" db="EMBL/GenBank/DDBJ databases">
        <title>Co-occurence of chitin degradation, pigmentation and bioactivity in marine Pseudoalteromonas.</title>
        <authorList>
            <person name="Sonnenschein E.C."/>
            <person name="Bech P.K."/>
        </authorList>
    </citation>
    <scope>NUCLEOTIDE SEQUENCE [LARGE SCALE GENOMIC DNA]</scope>
    <source>
        <strain evidence="3">S3895</strain>
    </source>
</reference>
<name>A0ABY2VTA7_9GAMM</name>
<dbReference type="Proteomes" id="UP000307164">
    <property type="component" value="Unassembled WGS sequence"/>
</dbReference>
<evidence type="ECO:0000313" key="3">
    <source>
        <dbReference type="Proteomes" id="UP000307164"/>
    </source>
</evidence>
<feature type="transmembrane region" description="Helical" evidence="1">
    <location>
        <begin position="12"/>
        <end position="35"/>
    </location>
</feature>